<dbReference type="PANTHER" id="PTHR43690">
    <property type="entry name" value="NARDILYSIN"/>
    <property type="match status" value="1"/>
</dbReference>
<dbReference type="Proteomes" id="UP000198131">
    <property type="component" value="Unassembled WGS sequence"/>
</dbReference>
<feature type="domain" description="Peptidase M16 N-terminal" evidence="6">
    <location>
        <begin position="17"/>
        <end position="132"/>
    </location>
</feature>
<dbReference type="RefSeq" id="WP_088844582.1">
    <property type="nucleotide sequence ID" value="NZ_FYEW01000002.1"/>
</dbReference>
<evidence type="ECO:0000256" key="4">
    <source>
        <dbReference type="ARBA" id="ARBA00022833"/>
    </source>
</evidence>
<evidence type="ECO:0000256" key="3">
    <source>
        <dbReference type="ARBA" id="ARBA00022801"/>
    </source>
</evidence>
<name>A0A212UDF2_9BACT</name>
<gene>
    <name evidence="8" type="ORF">SAMN06265337_3305</name>
</gene>
<dbReference type="EMBL" id="FYEW01000002">
    <property type="protein sequence ID" value="SNC76279.1"/>
    <property type="molecule type" value="Genomic_DNA"/>
</dbReference>
<reference evidence="9" key="1">
    <citation type="submission" date="2017-06" db="EMBL/GenBank/DDBJ databases">
        <authorList>
            <person name="Varghese N."/>
            <person name="Submissions S."/>
        </authorList>
    </citation>
    <scope>NUCLEOTIDE SEQUENCE [LARGE SCALE GENOMIC DNA]</scope>
    <source>
        <strain evidence="9">DSM 11116</strain>
    </source>
</reference>
<dbReference type="Pfam" id="PF00675">
    <property type="entry name" value="Peptidase_M16"/>
    <property type="match status" value="1"/>
</dbReference>
<organism evidence="8 9">
    <name type="scientific">Hymenobacter gelipurpurascens</name>
    <dbReference type="NCBI Taxonomy" id="89968"/>
    <lineage>
        <taxon>Bacteria</taxon>
        <taxon>Pseudomonadati</taxon>
        <taxon>Bacteroidota</taxon>
        <taxon>Cytophagia</taxon>
        <taxon>Cytophagales</taxon>
        <taxon>Hymenobacteraceae</taxon>
        <taxon>Hymenobacter</taxon>
    </lineage>
</organism>
<dbReference type="PANTHER" id="PTHR43690:SF17">
    <property type="entry name" value="PROTEIN YHJJ"/>
    <property type="match status" value="1"/>
</dbReference>
<dbReference type="Gene3D" id="3.30.830.10">
    <property type="entry name" value="Metalloenzyme, LuxS/M16 peptidase-like"/>
    <property type="match status" value="2"/>
</dbReference>
<dbReference type="SUPFAM" id="SSF63411">
    <property type="entry name" value="LuxS/MPP-like metallohydrolase"/>
    <property type="match status" value="2"/>
</dbReference>
<dbReference type="InterPro" id="IPR011765">
    <property type="entry name" value="Pept_M16_N"/>
</dbReference>
<evidence type="ECO:0000259" key="6">
    <source>
        <dbReference type="Pfam" id="PF00675"/>
    </source>
</evidence>
<sequence length="431" mass="48139">MIHFEEFTLSNGLRCLVHEDRSTPMAVLNILYNVGSRDEDPEHTGFAHLFEHLMFSGSVNIPSYDEPLQLVGGENNAFTSPDITNYYLTLPAANLETGFWLESDRMLNLAFSENGLEVQRKVVVEEFKQNYLNQPYGDVWLKLRPLAYQHHPYQWATIGKEVGHIEDATMQQVRDFFAKHYSPANAVLVVAGAVTRAEAKRLAEKWFAPIPSGTRYERQLPQEPRQTEARFLEVQAEVPVSALYKVYHMPGRNDARYYDVDLLSDLLGRGKSSRLYQQLVKEQPLFNAISASVMGSLEPGLLVVSGKLNAGVTLEEADAAVESVIATLREELVSELELEKVKNQAEASIVFSEIELLNRAMNLAYCKLLGDANLVNQESARVQAVTPALVLAAAQEVLRPDNCSTLYYRAQPKAAATETPTPSLVAEHIAE</sequence>
<dbReference type="InterPro" id="IPR011249">
    <property type="entry name" value="Metalloenz_LuxS/M16"/>
</dbReference>
<evidence type="ECO:0000256" key="5">
    <source>
        <dbReference type="ARBA" id="ARBA00023049"/>
    </source>
</evidence>
<evidence type="ECO:0000313" key="9">
    <source>
        <dbReference type="Proteomes" id="UP000198131"/>
    </source>
</evidence>
<dbReference type="InterPro" id="IPR007863">
    <property type="entry name" value="Peptidase_M16_C"/>
</dbReference>
<proteinExistence type="inferred from homology"/>
<dbReference type="AlphaFoldDB" id="A0A212UDF2"/>
<accession>A0A212UDF2</accession>
<dbReference type="OrthoDB" id="9811314at2"/>
<evidence type="ECO:0000256" key="2">
    <source>
        <dbReference type="ARBA" id="ARBA00022670"/>
    </source>
</evidence>
<evidence type="ECO:0000256" key="1">
    <source>
        <dbReference type="ARBA" id="ARBA00007261"/>
    </source>
</evidence>
<dbReference type="Pfam" id="PF05193">
    <property type="entry name" value="Peptidase_M16_C"/>
    <property type="match status" value="1"/>
</dbReference>
<keyword evidence="2" id="KW-0645">Protease</keyword>
<evidence type="ECO:0000259" key="7">
    <source>
        <dbReference type="Pfam" id="PF05193"/>
    </source>
</evidence>
<protein>
    <submittedName>
        <fullName evidence="8">Predicted Zn-dependent peptidase</fullName>
    </submittedName>
</protein>
<comment type="similarity">
    <text evidence="1">Belongs to the peptidase M16 family.</text>
</comment>
<dbReference type="InterPro" id="IPR050626">
    <property type="entry name" value="Peptidase_M16"/>
</dbReference>
<feature type="domain" description="Peptidase M16 C-terminal" evidence="7">
    <location>
        <begin position="168"/>
        <end position="344"/>
    </location>
</feature>
<keyword evidence="5" id="KW-0482">Metalloprotease</keyword>
<evidence type="ECO:0000313" key="8">
    <source>
        <dbReference type="EMBL" id="SNC76279.1"/>
    </source>
</evidence>
<keyword evidence="3" id="KW-0378">Hydrolase</keyword>
<keyword evidence="9" id="KW-1185">Reference proteome</keyword>
<dbReference type="GO" id="GO:0006508">
    <property type="term" value="P:proteolysis"/>
    <property type="evidence" value="ECO:0007669"/>
    <property type="project" value="UniProtKB-KW"/>
</dbReference>
<keyword evidence="4" id="KW-0862">Zinc</keyword>
<dbReference type="GO" id="GO:0008237">
    <property type="term" value="F:metallopeptidase activity"/>
    <property type="evidence" value="ECO:0007669"/>
    <property type="project" value="UniProtKB-KW"/>
</dbReference>
<dbReference type="GO" id="GO:0046872">
    <property type="term" value="F:metal ion binding"/>
    <property type="evidence" value="ECO:0007669"/>
    <property type="project" value="InterPro"/>
</dbReference>